<keyword evidence="4" id="KW-0539">Nucleus</keyword>
<feature type="compositionally biased region" description="Basic and acidic residues" evidence="5">
    <location>
        <begin position="250"/>
        <end position="264"/>
    </location>
</feature>
<dbReference type="InterPro" id="IPR006447">
    <property type="entry name" value="Myb_dom_plants"/>
</dbReference>
<protein>
    <submittedName>
        <fullName evidence="9">Uncharacterized protein</fullName>
    </submittedName>
</protein>
<dbReference type="PROSITE" id="PS50090">
    <property type="entry name" value="MYB_LIKE"/>
    <property type="match status" value="1"/>
</dbReference>
<dbReference type="PANTHER" id="PTHR44042:SF62">
    <property type="entry name" value="OS02G0511200 PROTEIN"/>
    <property type="match status" value="1"/>
</dbReference>
<dbReference type="InterPro" id="IPR009057">
    <property type="entry name" value="Homeodomain-like_sf"/>
</dbReference>
<name>A0A8I6X3V3_HORVV</name>
<dbReference type="Pfam" id="PF00249">
    <property type="entry name" value="Myb_DNA-binding"/>
    <property type="match status" value="1"/>
</dbReference>
<evidence type="ECO:0000256" key="2">
    <source>
        <dbReference type="ARBA" id="ARBA00023125"/>
    </source>
</evidence>
<evidence type="ECO:0000259" key="7">
    <source>
        <dbReference type="PROSITE" id="PS51293"/>
    </source>
</evidence>
<dbReference type="NCBIfam" id="TIGR01557">
    <property type="entry name" value="myb_SHAQKYF"/>
    <property type="match status" value="1"/>
</dbReference>
<feature type="region of interest" description="Disordered" evidence="5">
    <location>
        <begin position="1"/>
        <end position="22"/>
    </location>
</feature>
<feature type="region of interest" description="Disordered" evidence="5">
    <location>
        <begin position="216"/>
        <end position="284"/>
    </location>
</feature>
<keyword evidence="1" id="KW-0805">Transcription regulation</keyword>
<organism evidence="9 10">
    <name type="scientific">Hordeum vulgare subsp. vulgare</name>
    <name type="common">Domesticated barley</name>
    <dbReference type="NCBI Taxonomy" id="112509"/>
    <lineage>
        <taxon>Eukaryota</taxon>
        <taxon>Viridiplantae</taxon>
        <taxon>Streptophyta</taxon>
        <taxon>Embryophyta</taxon>
        <taxon>Tracheophyta</taxon>
        <taxon>Spermatophyta</taxon>
        <taxon>Magnoliopsida</taxon>
        <taxon>Liliopsida</taxon>
        <taxon>Poales</taxon>
        <taxon>Poaceae</taxon>
        <taxon>BOP clade</taxon>
        <taxon>Pooideae</taxon>
        <taxon>Triticodae</taxon>
        <taxon>Triticeae</taxon>
        <taxon>Hordeinae</taxon>
        <taxon>Hordeum</taxon>
    </lineage>
</organism>
<evidence type="ECO:0000313" key="10">
    <source>
        <dbReference type="Proteomes" id="UP000011116"/>
    </source>
</evidence>
<reference evidence="10" key="1">
    <citation type="journal article" date="2012" name="Nature">
        <title>A physical, genetic and functional sequence assembly of the barley genome.</title>
        <authorList>
            <consortium name="The International Barley Genome Sequencing Consortium"/>
            <person name="Mayer K.F."/>
            <person name="Waugh R."/>
            <person name="Brown J.W."/>
            <person name="Schulman A."/>
            <person name="Langridge P."/>
            <person name="Platzer M."/>
            <person name="Fincher G.B."/>
            <person name="Muehlbauer G.J."/>
            <person name="Sato K."/>
            <person name="Close T.J."/>
            <person name="Wise R.P."/>
            <person name="Stein N."/>
        </authorList>
    </citation>
    <scope>NUCLEOTIDE SEQUENCE [LARGE SCALE GENOMIC DNA]</scope>
    <source>
        <strain evidence="10">cv. Morex</strain>
    </source>
</reference>
<evidence type="ECO:0000313" key="9">
    <source>
        <dbReference type="EnsemblPlants" id="HORVU.MOREX.r3.4HG0397000.1"/>
    </source>
</evidence>
<dbReference type="InterPro" id="IPR001005">
    <property type="entry name" value="SANT/Myb"/>
</dbReference>
<dbReference type="Gramene" id="HORVU.MOREX.r2.4HG0330280.1">
    <property type="protein sequence ID" value="HORVU.MOREX.r2.4HG0330280.1"/>
    <property type="gene ID" value="HORVU.MOREX.r2.4HG0330280"/>
</dbReference>
<evidence type="ECO:0000256" key="5">
    <source>
        <dbReference type="SAM" id="MobiDB-lite"/>
    </source>
</evidence>
<sequence length="284" mass="31202">MHGDQPPAANSHPPALEPSGWTRQQDKLLELLLVRMHPRWDLITVHLGDKAPDEARRRHESVAAELRRVLEAPGAEMPPEWDLQQGAGHALTGGEPAVVAVGYGERTGGKEDAGAPADGEAASAGAGVGEGAGARARSAGGDMLGTTRKRGRKTKDSAQEKNRAVPWTPDEHRLFLAGIREHGVGKWQKLAREFVKTRNASQIASHYQKYSIRQQKLRRNECKRPSIHDINDEDTRSLPASSQLQLQAKLRVDDESAGEDEGRLSEFGPRNEMQNEDLNFKNCI</sequence>
<keyword evidence="10" id="KW-1185">Reference proteome</keyword>
<dbReference type="GO" id="GO:0003677">
    <property type="term" value="F:DNA binding"/>
    <property type="evidence" value="ECO:0007669"/>
    <property type="project" value="UniProtKB-KW"/>
</dbReference>
<dbReference type="SUPFAM" id="SSF46689">
    <property type="entry name" value="Homeodomain-like"/>
    <property type="match status" value="2"/>
</dbReference>
<feature type="compositionally biased region" description="Basic and acidic residues" evidence="5">
    <location>
        <begin position="154"/>
        <end position="164"/>
    </location>
</feature>
<dbReference type="Proteomes" id="UP000011116">
    <property type="component" value="Chromosome 4H"/>
</dbReference>
<dbReference type="PROSITE" id="PS51293">
    <property type="entry name" value="SANT"/>
    <property type="match status" value="1"/>
</dbReference>
<accession>A0A8I6X3V3</accession>
<feature type="compositionally biased region" description="Low complexity" evidence="5">
    <location>
        <begin position="114"/>
        <end position="125"/>
    </location>
</feature>
<keyword evidence="2" id="KW-0238">DNA-binding</keyword>
<proteinExistence type="predicted"/>
<dbReference type="InterPro" id="IPR017930">
    <property type="entry name" value="Myb_dom"/>
</dbReference>
<keyword evidence="3" id="KW-0804">Transcription</keyword>
<evidence type="ECO:0000259" key="6">
    <source>
        <dbReference type="PROSITE" id="PS50090"/>
    </source>
</evidence>
<dbReference type="SMART" id="SM00717">
    <property type="entry name" value="SANT"/>
    <property type="match status" value="2"/>
</dbReference>
<evidence type="ECO:0000256" key="3">
    <source>
        <dbReference type="ARBA" id="ARBA00023163"/>
    </source>
</evidence>
<feature type="region of interest" description="Disordered" evidence="5">
    <location>
        <begin position="107"/>
        <end position="164"/>
    </location>
</feature>
<dbReference type="InterPro" id="IPR017884">
    <property type="entry name" value="SANT_dom"/>
</dbReference>
<feature type="domain" description="SANT" evidence="7">
    <location>
        <begin position="162"/>
        <end position="215"/>
    </location>
</feature>
<evidence type="ECO:0000259" key="8">
    <source>
        <dbReference type="PROSITE" id="PS51294"/>
    </source>
</evidence>
<dbReference type="EnsemblPlants" id="HORVU.MOREX.r3.4HG0397000.1">
    <property type="protein sequence ID" value="HORVU.MOREX.r3.4HG0397000.1"/>
    <property type="gene ID" value="HORVU.MOREX.r3.4HG0397000"/>
</dbReference>
<dbReference type="CDD" id="cd00167">
    <property type="entry name" value="SANT"/>
    <property type="match status" value="1"/>
</dbReference>
<dbReference type="PANTHER" id="PTHR44042">
    <property type="entry name" value="DUPLICATED HOMEODOMAIN-LIKE SUPERFAMILY PROTEIN-RELATED"/>
    <property type="match status" value="1"/>
</dbReference>
<reference evidence="9" key="2">
    <citation type="submission" date="2020-10" db="EMBL/GenBank/DDBJ databases">
        <authorList>
            <person name="Scholz U."/>
            <person name="Mascher M."/>
            <person name="Fiebig A."/>
        </authorList>
    </citation>
    <scope>NUCLEOTIDE SEQUENCE [LARGE SCALE GENOMIC DNA]</scope>
    <source>
        <strain evidence="9">cv. Morex</strain>
    </source>
</reference>
<dbReference type="PROSITE" id="PS51294">
    <property type="entry name" value="HTH_MYB"/>
    <property type="match status" value="1"/>
</dbReference>
<evidence type="ECO:0000256" key="1">
    <source>
        <dbReference type="ARBA" id="ARBA00023015"/>
    </source>
</evidence>
<dbReference type="Gene3D" id="1.10.10.60">
    <property type="entry name" value="Homeodomain-like"/>
    <property type="match status" value="1"/>
</dbReference>
<dbReference type="AlphaFoldDB" id="A0A8I6X3V3"/>
<dbReference type="Gramene" id="HORVU.MOREX.r3.4HG0397000.1">
    <property type="protein sequence ID" value="HORVU.MOREX.r3.4HG0397000.1"/>
    <property type="gene ID" value="HORVU.MOREX.r3.4HG0397000"/>
</dbReference>
<reference evidence="9" key="3">
    <citation type="submission" date="2022-01" db="UniProtKB">
        <authorList>
            <consortium name="EnsemblPlants"/>
        </authorList>
    </citation>
    <scope>IDENTIFICATION</scope>
    <source>
        <strain evidence="9">subsp. vulgare</strain>
    </source>
</reference>
<feature type="domain" description="Myb-like" evidence="6">
    <location>
        <begin position="159"/>
        <end position="211"/>
    </location>
</feature>
<feature type="compositionally biased region" description="Basic and acidic residues" evidence="5">
    <location>
        <begin position="218"/>
        <end position="236"/>
    </location>
</feature>
<evidence type="ECO:0000256" key="4">
    <source>
        <dbReference type="ARBA" id="ARBA00023242"/>
    </source>
</evidence>
<feature type="domain" description="HTH myb-type" evidence="8">
    <location>
        <begin position="166"/>
        <end position="215"/>
    </location>
</feature>